<dbReference type="GO" id="GO:0010411">
    <property type="term" value="P:xyloglucan metabolic process"/>
    <property type="evidence" value="ECO:0007669"/>
    <property type="project" value="TreeGrafter"/>
</dbReference>
<dbReference type="PANTHER" id="PTHR43739">
    <property type="entry name" value="XYLOGLUCANASE (EUROFUNG)"/>
    <property type="match status" value="1"/>
</dbReference>
<organism evidence="1 2">
    <name type="scientific">OM182 bacterium MED-G24</name>
    <dbReference type="NCBI Taxonomy" id="1986255"/>
    <lineage>
        <taxon>Bacteria</taxon>
        <taxon>Pseudomonadati</taxon>
        <taxon>Pseudomonadota</taxon>
        <taxon>Gammaproteobacteria</taxon>
        <taxon>OMG group</taxon>
        <taxon>OM182 clade</taxon>
    </lineage>
</organism>
<accession>A0A2A5WZF2</accession>
<dbReference type="AlphaFoldDB" id="A0A2A5WZF2"/>
<evidence type="ECO:0008006" key="3">
    <source>
        <dbReference type="Google" id="ProtNLM"/>
    </source>
</evidence>
<comment type="caution">
    <text evidence="1">The sequence shown here is derived from an EMBL/GenBank/DDBJ whole genome shotgun (WGS) entry which is preliminary data.</text>
</comment>
<dbReference type="InterPro" id="IPR052025">
    <property type="entry name" value="Xyloglucanase_GH74"/>
</dbReference>
<evidence type="ECO:0000313" key="1">
    <source>
        <dbReference type="EMBL" id="PDH41653.1"/>
    </source>
</evidence>
<dbReference type="InterPro" id="IPR015943">
    <property type="entry name" value="WD40/YVTN_repeat-like_dom_sf"/>
</dbReference>
<gene>
    <name evidence="1" type="ORF">CNE99_01100</name>
</gene>
<name>A0A2A5WZF2_9GAMM</name>
<dbReference type="SUPFAM" id="SSF110296">
    <property type="entry name" value="Oligoxyloglucan reducing end-specific cellobiohydrolase"/>
    <property type="match status" value="1"/>
</dbReference>
<proteinExistence type="predicted"/>
<sequence length="326" mass="34636">MILAGTSKGVFRVTDDGCECTLESGGVREVVSINGRLFAGTSKGLFTSDDEGHQWALRGLEDQAVWQVRDNGEGALYAGTAPTGLYRSTNSGDSWEPVLTLAKLAEDNGWCIPLDPPIPASARALVVQGDNLCVGVEVGGIAMSDDAGQSWRVVLPGNNPDIHMMFADPRTPGVIYTSTGYGRLDGVAEMVEGNAGVFRSDDGGLNWQYAWKGMTPRYSRPMCIDHRAPFGLTVASAPTAFSNFKQPDGSGAMLFRSEDGGESWHSLCDDVHSPSRANFHGLTVDPDNPGGVIVGTDSGELWRVSNDREWQTIASGLPAILSIAAG</sequence>
<dbReference type="Gene3D" id="2.130.10.10">
    <property type="entry name" value="YVTN repeat-like/Quinoprotein amine dehydrogenase"/>
    <property type="match status" value="1"/>
</dbReference>
<dbReference type="Proteomes" id="UP000219327">
    <property type="component" value="Unassembled WGS sequence"/>
</dbReference>
<dbReference type="EMBL" id="NTKD01000003">
    <property type="protein sequence ID" value="PDH41653.1"/>
    <property type="molecule type" value="Genomic_DNA"/>
</dbReference>
<evidence type="ECO:0000313" key="2">
    <source>
        <dbReference type="Proteomes" id="UP000219327"/>
    </source>
</evidence>
<reference evidence="1 2" key="1">
    <citation type="submission" date="2017-08" db="EMBL/GenBank/DDBJ databases">
        <title>Fine stratification of microbial communities through a metagenomic profile of the photic zone.</title>
        <authorList>
            <person name="Haro-Moreno J.M."/>
            <person name="Lopez-Perez M."/>
            <person name="De La Torre J."/>
            <person name="Picazo A."/>
            <person name="Camacho A."/>
            <person name="Rodriguez-Valera F."/>
        </authorList>
    </citation>
    <scope>NUCLEOTIDE SEQUENCE [LARGE SCALE GENOMIC DNA]</scope>
    <source>
        <strain evidence="1">MED-G24</strain>
    </source>
</reference>
<protein>
    <recommendedName>
        <fullName evidence="3">Exo-alpha-sialidase</fullName>
    </recommendedName>
</protein>
<dbReference type="PANTHER" id="PTHR43739:SF5">
    <property type="entry name" value="EXO-ALPHA-SIALIDASE"/>
    <property type="match status" value="1"/>
</dbReference>